<accession>A0A158DA12</accession>
<dbReference type="OrthoDB" id="8756551at2"/>
<comment type="caution">
    <text evidence="1">The sequence shown here is derived from an EMBL/GenBank/DDBJ whole genome shotgun (WGS) entry which is preliminary data.</text>
</comment>
<name>A0A158DA12_9BURK</name>
<dbReference type="RefSeq" id="WP_061137159.1">
    <property type="nucleotide sequence ID" value="NZ_FCNX02000014.1"/>
</dbReference>
<evidence type="ECO:0000313" key="1">
    <source>
        <dbReference type="EMBL" id="SAK91321.1"/>
    </source>
</evidence>
<dbReference type="STRING" id="1777138.AWB77_05089"/>
<gene>
    <name evidence="1" type="ORF">AWB77_05089</name>
</gene>
<protein>
    <submittedName>
        <fullName evidence="1">Uncharacterized protein</fullName>
    </submittedName>
</protein>
<proteinExistence type="predicted"/>
<keyword evidence="2" id="KW-1185">Reference proteome</keyword>
<organism evidence="1 2">
    <name type="scientific">Caballeronia fortuita</name>
    <dbReference type="NCBI Taxonomy" id="1777138"/>
    <lineage>
        <taxon>Bacteria</taxon>
        <taxon>Pseudomonadati</taxon>
        <taxon>Pseudomonadota</taxon>
        <taxon>Betaproteobacteria</taxon>
        <taxon>Burkholderiales</taxon>
        <taxon>Burkholderiaceae</taxon>
        <taxon>Caballeronia</taxon>
    </lineage>
</organism>
<reference evidence="1" key="1">
    <citation type="submission" date="2016-01" db="EMBL/GenBank/DDBJ databases">
        <authorList>
            <person name="Peeters C."/>
        </authorList>
    </citation>
    <scope>NUCLEOTIDE SEQUENCE</scope>
    <source>
        <strain evidence="1">LMG 29320</strain>
    </source>
</reference>
<evidence type="ECO:0000313" key="2">
    <source>
        <dbReference type="Proteomes" id="UP000054903"/>
    </source>
</evidence>
<dbReference type="EMBL" id="FCNX02000014">
    <property type="protein sequence ID" value="SAK91321.1"/>
    <property type="molecule type" value="Genomic_DNA"/>
</dbReference>
<sequence>MRALTVTDLDYDRELDHAAMSAISGGGGAPWVFGWITPFVERAAAGAGAGSATVNLIDVTNNIYEITNNITNITVGQMVNQFQNVAVSNTGNGATLTVNPSSTAGNRAG</sequence>
<dbReference type="AlphaFoldDB" id="A0A158DA12"/>
<dbReference type="Proteomes" id="UP000054903">
    <property type="component" value="Unassembled WGS sequence"/>
</dbReference>